<feature type="compositionally biased region" description="Low complexity" evidence="1">
    <location>
        <begin position="307"/>
        <end position="316"/>
    </location>
</feature>
<feature type="region of interest" description="Disordered" evidence="1">
    <location>
        <begin position="254"/>
        <end position="355"/>
    </location>
</feature>
<feature type="compositionally biased region" description="Basic and acidic residues" evidence="1">
    <location>
        <begin position="254"/>
        <end position="263"/>
    </location>
</feature>
<dbReference type="SUPFAM" id="SSF47954">
    <property type="entry name" value="Cyclin-like"/>
    <property type="match status" value="1"/>
</dbReference>
<dbReference type="GO" id="GO:0019901">
    <property type="term" value="F:protein kinase binding"/>
    <property type="evidence" value="ECO:0007669"/>
    <property type="project" value="InterPro"/>
</dbReference>
<accession>A0A5N5X2A6</accession>
<dbReference type="PANTHER" id="PTHR15615">
    <property type="match status" value="1"/>
</dbReference>
<protein>
    <recommendedName>
        <fullName evidence="2">Cyclin N-terminal domain-containing protein</fullName>
    </recommendedName>
</protein>
<sequence length="432" mass="48232">MTYPPYYTNAAMDQITHPDQMAPWQHLNRMALHEFVRLPVSREMVAHLAVQASQVIRCEPHVTTASTHGQPTPPSTPPLDAVESQLSPLPSVESFITSLVTRSQVQVPTLMTSLVYLARLQARLPPVAKGMRCTVHRIFLASLILAAKNLNDSSPKNKHWARYTTVKGYEGFSFSLPEVNLMERQLLFLLDWDTRVTEDDLFCHLEPFLAPIRYRYQIQEREAEMRQPREWRRLQASAELLACRLRRQKLEARLEARRSDSVHRRQRLPPSPGSSTSLSSLSSSASPASLADSDRYQPYRPRRRPSSRAGPSISSPTVQDVPSLTRVDTVPSLSSRASSVAPSSRIATPASLRTSSSITSMETDVRVVDGTRSPSLSCGYVTLPSMSKLEDVHQQPTKKMRTTDHNGSTGFVARFLASAAGSYMGGRMRSHV</sequence>
<feature type="compositionally biased region" description="Low complexity" evidence="1">
    <location>
        <begin position="273"/>
        <end position="291"/>
    </location>
</feature>
<dbReference type="GO" id="GO:0000307">
    <property type="term" value="C:cyclin-dependent protein kinase holoenzyme complex"/>
    <property type="evidence" value="ECO:0007669"/>
    <property type="project" value="TreeGrafter"/>
</dbReference>
<reference evidence="3 4" key="1">
    <citation type="submission" date="2019-04" db="EMBL/GenBank/DDBJ databases">
        <title>Friends and foes A comparative genomics study of 23 Aspergillus species from section Flavi.</title>
        <authorList>
            <consortium name="DOE Joint Genome Institute"/>
            <person name="Kjaerbolling I."/>
            <person name="Vesth T."/>
            <person name="Frisvad J.C."/>
            <person name="Nybo J.L."/>
            <person name="Theobald S."/>
            <person name="Kildgaard S."/>
            <person name="Isbrandt T."/>
            <person name="Kuo A."/>
            <person name="Sato A."/>
            <person name="Lyhne E.K."/>
            <person name="Kogle M.E."/>
            <person name="Wiebenga A."/>
            <person name="Kun R.S."/>
            <person name="Lubbers R.J."/>
            <person name="Makela M.R."/>
            <person name="Barry K."/>
            <person name="Chovatia M."/>
            <person name="Clum A."/>
            <person name="Daum C."/>
            <person name="Haridas S."/>
            <person name="He G."/>
            <person name="LaButti K."/>
            <person name="Lipzen A."/>
            <person name="Mondo S."/>
            <person name="Riley R."/>
            <person name="Salamov A."/>
            <person name="Simmons B.A."/>
            <person name="Magnuson J.K."/>
            <person name="Henrissat B."/>
            <person name="Mortensen U.H."/>
            <person name="Larsen T.O."/>
            <person name="Devries R.P."/>
            <person name="Grigoriev I.V."/>
            <person name="Machida M."/>
            <person name="Baker S.E."/>
            <person name="Andersen M.R."/>
        </authorList>
    </citation>
    <scope>NUCLEOTIDE SEQUENCE [LARGE SCALE GENOMIC DNA]</scope>
    <source>
        <strain evidence="3 4">CBS 151.66</strain>
    </source>
</reference>
<dbReference type="GO" id="GO:0005634">
    <property type="term" value="C:nucleus"/>
    <property type="evidence" value="ECO:0007669"/>
    <property type="project" value="TreeGrafter"/>
</dbReference>
<dbReference type="PANTHER" id="PTHR15615:SF10">
    <property type="entry name" value="PHO85 CYCLIN-2-RELATED"/>
    <property type="match status" value="1"/>
</dbReference>
<keyword evidence="4" id="KW-1185">Reference proteome</keyword>
<dbReference type="GO" id="GO:0016538">
    <property type="term" value="F:cyclin-dependent protein serine/threonine kinase regulator activity"/>
    <property type="evidence" value="ECO:0007669"/>
    <property type="project" value="TreeGrafter"/>
</dbReference>
<evidence type="ECO:0000256" key="1">
    <source>
        <dbReference type="SAM" id="MobiDB-lite"/>
    </source>
</evidence>
<dbReference type="InterPro" id="IPR013922">
    <property type="entry name" value="Cyclin_PHO80-like"/>
</dbReference>
<feature type="region of interest" description="Disordered" evidence="1">
    <location>
        <begin position="63"/>
        <end position="84"/>
    </location>
</feature>
<dbReference type="Gene3D" id="1.10.472.10">
    <property type="entry name" value="Cyclin-like"/>
    <property type="match status" value="1"/>
</dbReference>
<dbReference type="CDD" id="cd20557">
    <property type="entry name" value="CYCLIN_ScPCL1-like"/>
    <property type="match status" value="1"/>
</dbReference>
<organism evidence="3 4">
    <name type="scientific">Aspergillus leporis</name>
    <dbReference type="NCBI Taxonomy" id="41062"/>
    <lineage>
        <taxon>Eukaryota</taxon>
        <taxon>Fungi</taxon>
        <taxon>Dikarya</taxon>
        <taxon>Ascomycota</taxon>
        <taxon>Pezizomycotina</taxon>
        <taxon>Eurotiomycetes</taxon>
        <taxon>Eurotiomycetidae</taxon>
        <taxon>Eurotiales</taxon>
        <taxon>Aspergillaceae</taxon>
        <taxon>Aspergillus</taxon>
        <taxon>Aspergillus subgen. Circumdati</taxon>
    </lineage>
</organism>
<dbReference type="OrthoDB" id="10250320at2759"/>
<proteinExistence type="predicted"/>
<gene>
    <name evidence="3" type="ORF">BDV29DRAFT_134220</name>
</gene>
<dbReference type="EMBL" id="ML732223">
    <property type="protein sequence ID" value="KAB8073614.1"/>
    <property type="molecule type" value="Genomic_DNA"/>
</dbReference>
<evidence type="ECO:0000313" key="4">
    <source>
        <dbReference type="Proteomes" id="UP000326565"/>
    </source>
</evidence>
<evidence type="ECO:0000259" key="2">
    <source>
        <dbReference type="Pfam" id="PF00134"/>
    </source>
</evidence>
<dbReference type="Proteomes" id="UP000326565">
    <property type="component" value="Unassembled WGS sequence"/>
</dbReference>
<dbReference type="Pfam" id="PF00134">
    <property type="entry name" value="Cyclin_N"/>
    <property type="match status" value="1"/>
</dbReference>
<evidence type="ECO:0000313" key="3">
    <source>
        <dbReference type="EMBL" id="KAB8073614.1"/>
    </source>
</evidence>
<name>A0A5N5X2A6_9EURO</name>
<dbReference type="InterPro" id="IPR006671">
    <property type="entry name" value="Cyclin_N"/>
</dbReference>
<dbReference type="AlphaFoldDB" id="A0A5N5X2A6"/>
<feature type="compositionally biased region" description="Low complexity" evidence="1">
    <location>
        <begin position="330"/>
        <end position="345"/>
    </location>
</feature>
<feature type="domain" description="Cyclin N-terminal" evidence="2">
    <location>
        <begin position="94"/>
        <end position="194"/>
    </location>
</feature>
<dbReference type="InterPro" id="IPR036915">
    <property type="entry name" value="Cyclin-like_sf"/>
</dbReference>